<evidence type="ECO:0000313" key="2">
    <source>
        <dbReference type="Proteomes" id="UP001201980"/>
    </source>
</evidence>
<keyword evidence="2" id="KW-1185">Reference proteome</keyword>
<gene>
    <name evidence="1" type="ORF">MKZ38_006976</name>
</gene>
<sequence>MGEMEKADVCLFERPGWLIFVSSGAIPSKREGEYALLCGLQINLRSSIQNEPSVAASWELKGNTRRFDSSPGKIFATMLTALLSAMENFGSCGTEDAISCHTTTVLLSDLGASARLHNTTRRNNPEQREPAFTFTIPRTLDESFVYASKPLLILISRSVRTSQRARELAEVVGHNGPSS</sequence>
<accession>A0AAD5WNG9</accession>
<name>A0AAD5WNG9_9PEZI</name>
<dbReference type="Proteomes" id="UP001201980">
    <property type="component" value="Unassembled WGS sequence"/>
</dbReference>
<dbReference type="AlphaFoldDB" id="A0AAD5WNG9"/>
<organism evidence="1 2">
    <name type="scientific">Zalerion maritima</name>
    <dbReference type="NCBI Taxonomy" id="339359"/>
    <lineage>
        <taxon>Eukaryota</taxon>
        <taxon>Fungi</taxon>
        <taxon>Dikarya</taxon>
        <taxon>Ascomycota</taxon>
        <taxon>Pezizomycotina</taxon>
        <taxon>Sordariomycetes</taxon>
        <taxon>Lulworthiomycetidae</taxon>
        <taxon>Lulworthiales</taxon>
        <taxon>Lulworthiaceae</taxon>
        <taxon>Zalerion</taxon>
    </lineage>
</organism>
<proteinExistence type="predicted"/>
<evidence type="ECO:0000313" key="1">
    <source>
        <dbReference type="EMBL" id="KAJ2895021.1"/>
    </source>
</evidence>
<protein>
    <submittedName>
        <fullName evidence="1">Uncharacterized protein</fullName>
    </submittedName>
</protein>
<reference evidence="1" key="1">
    <citation type="submission" date="2022-07" db="EMBL/GenBank/DDBJ databases">
        <title>Draft genome sequence of Zalerion maritima ATCC 34329, a (micro)plastics degrading marine fungus.</title>
        <authorList>
            <person name="Paco A."/>
            <person name="Goncalves M.F.M."/>
            <person name="Rocha-Santos T.A.P."/>
            <person name="Alves A."/>
        </authorList>
    </citation>
    <scope>NUCLEOTIDE SEQUENCE</scope>
    <source>
        <strain evidence="1">ATCC 34329</strain>
    </source>
</reference>
<dbReference type="EMBL" id="JAKWBI020000434">
    <property type="protein sequence ID" value="KAJ2895021.1"/>
    <property type="molecule type" value="Genomic_DNA"/>
</dbReference>
<comment type="caution">
    <text evidence="1">The sequence shown here is derived from an EMBL/GenBank/DDBJ whole genome shotgun (WGS) entry which is preliminary data.</text>
</comment>